<dbReference type="STRING" id="342108.amb1338"/>
<dbReference type="Proteomes" id="UP000007058">
    <property type="component" value="Chromosome"/>
</dbReference>
<dbReference type="OrthoDB" id="7349971at2"/>
<dbReference type="KEGG" id="mag:amb1338"/>
<gene>
    <name evidence="2" type="ordered locus">amb1338</name>
</gene>
<dbReference type="EMBL" id="AP007255">
    <property type="protein sequence ID" value="BAE50142.1"/>
    <property type="molecule type" value="Genomic_DNA"/>
</dbReference>
<sequence length="183" mass="20406">MRRVVALLMVAVLLGCAAPPPPPPEFSPEEREEFRQDMLSDVEKVETFLQKTRRGINLTEITLGWFVMILLNELSAHDAGLHAYIHHDDNNSELFLRNDFQTDPKGQIAAIDELARRGETDIRLAAREALACLTTIPSPKTSDAQQKEARMELVATLLRLKSHLNRIAGAHLPPAAELPGRTD</sequence>
<accession>Q2W7N3</accession>
<protein>
    <submittedName>
        <fullName evidence="2">Uncharacterized protein</fullName>
    </submittedName>
</protein>
<dbReference type="AlphaFoldDB" id="Q2W7N3"/>
<reference evidence="2 3" key="1">
    <citation type="journal article" date="2005" name="DNA Res.">
        <title>Complete genome sequence of the facultative anaerobic magnetotactic bacterium Magnetospirillum sp. strain AMB-1.</title>
        <authorList>
            <person name="Matsunaga T."/>
            <person name="Okamura Y."/>
            <person name="Fukuda Y."/>
            <person name="Wahyudi A.T."/>
            <person name="Murase Y."/>
            <person name="Takeyama H."/>
        </authorList>
    </citation>
    <scope>NUCLEOTIDE SEQUENCE [LARGE SCALE GENOMIC DNA]</scope>
    <source>
        <strain evidence="3">ATCC 700264 / AMB-1</strain>
    </source>
</reference>
<evidence type="ECO:0000313" key="2">
    <source>
        <dbReference type="EMBL" id="BAE50142.1"/>
    </source>
</evidence>
<dbReference type="PROSITE" id="PS51257">
    <property type="entry name" value="PROKAR_LIPOPROTEIN"/>
    <property type="match status" value="1"/>
</dbReference>
<evidence type="ECO:0000256" key="1">
    <source>
        <dbReference type="SAM" id="SignalP"/>
    </source>
</evidence>
<keyword evidence="3" id="KW-1185">Reference proteome</keyword>
<dbReference type="RefSeq" id="WP_011383748.1">
    <property type="nucleotide sequence ID" value="NC_007626.1"/>
</dbReference>
<name>Q2W7N3_PARM1</name>
<feature type="signal peptide" evidence="1">
    <location>
        <begin position="1"/>
        <end position="17"/>
    </location>
</feature>
<dbReference type="HOGENOM" id="CLU_1473516_0_0_5"/>
<proteinExistence type="predicted"/>
<keyword evidence="1" id="KW-0732">Signal</keyword>
<evidence type="ECO:0000313" key="3">
    <source>
        <dbReference type="Proteomes" id="UP000007058"/>
    </source>
</evidence>
<feature type="chain" id="PRO_5004218162" evidence="1">
    <location>
        <begin position="18"/>
        <end position="183"/>
    </location>
</feature>
<organism evidence="2 3">
    <name type="scientific">Paramagnetospirillum magneticum (strain ATCC 700264 / AMB-1)</name>
    <name type="common">Magnetospirillum magneticum</name>
    <dbReference type="NCBI Taxonomy" id="342108"/>
    <lineage>
        <taxon>Bacteria</taxon>
        <taxon>Pseudomonadati</taxon>
        <taxon>Pseudomonadota</taxon>
        <taxon>Alphaproteobacteria</taxon>
        <taxon>Rhodospirillales</taxon>
        <taxon>Magnetospirillaceae</taxon>
        <taxon>Paramagnetospirillum</taxon>
    </lineage>
</organism>